<name>A0ABD3IYI0_EUCGL</name>
<keyword evidence="2" id="KW-1185">Reference proteome</keyword>
<evidence type="ECO:0000313" key="1">
    <source>
        <dbReference type="EMBL" id="KAL3719103.1"/>
    </source>
</evidence>
<organism evidence="1 2">
    <name type="scientific">Eucalyptus globulus</name>
    <name type="common">Tasmanian blue gum</name>
    <dbReference type="NCBI Taxonomy" id="34317"/>
    <lineage>
        <taxon>Eukaryota</taxon>
        <taxon>Viridiplantae</taxon>
        <taxon>Streptophyta</taxon>
        <taxon>Embryophyta</taxon>
        <taxon>Tracheophyta</taxon>
        <taxon>Spermatophyta</taxon>
        <taxon>Magnoliopsida</taxon>
        <taxon>eudicotyledons</taxon>
        <taxon>Gunneridae</taxon>
        <taxon>Pentapetalae</taxon>
        <taxon>rosids</taxon>
        <taxon>malvids</taxon>
        <taxon>Myrtales</taxon>
        <taxon>Myrtaceae</taxon>
        <taxon>Myrtoideae</taxon>
        <taxon>Eucalypteae</taxon>
        <taxon>Eucalyptus</taxon>
    </lineage>
</organism>
<proteinExistence type="predicted"/>
<sequence>MITHRLLGFVIWRDALRWFGSSTVARLSGCVCPSDYDEFESLWNFPKSVFSHSLKSIAVLFPLDGILSVNACWWNQSLIFVDLSGITP</sequence>
<dbReference type="EMBL" id="JBJKBG010000010">
    <property type="protein sequence ID" value="KAL3719103.1"/>
    <property type="molecule type" value="Genomic_DNA"/>
</dbReference>
<accession>A0ABD3IYI0</accession>
<dbReference type="AlphaFoldDB" id="A0ABD3IYI0"/>
<feature type="non-terminal residue" evidence="1">
    <location>
        <position position="88"/>
    </location>
</feature>
<dbReference type="Proteomes" id="UP001634007">
    <property type="component" value="Unassembled WGS sequence"/>
</dbReference>
<evidence type="ECO:0000313" key="2">
    <source>
        <dbReference type="Proteomes" id="UP001634007"/>
    </source>
</evidence>
<gene>
    <name evidence="1" type="ORF">ACJRO7_004106</name>
</gene>
<comment type="caution">
    <text evidence="1">The sequence shown here is derived from an EMBL/GenBank/DDBJ whole genome shotgun (WGS) entry which is preliminary data.</text>
</comment>
<reference evidence="1 2" key="1">
    <citation type="submission" date="2024-11" db="EMBL/GenBank/DDBJ databases">
        <title>Chromosome-level genome assembly of Eucalyptus globulus Labill. provides insights into its genome evolution.</title>
        <authorList>
            <person name="Li X."/>
        </authorList>
    </citation>
    <scope>NUCLEOTIDE SEQUENCE [LARGE SCALE GENOMIC DNA]</scope>
    <source>
        <strain evidence="1">CL2024</strain>
        <tissue evidence="1">Fresh tender leaves</tissue>
    </source>
</reference>
<evidence type="ECO:0008006" key="3">
    <source>
        <dbReference type="Google" id="ProtNLM"/>
    </source>
</evidence>
<protein>
    <recommendedName>
        <fullName evidence="3">Secreted protein</fullName>
    </recommendedName>
</protein>